<dbReference type="InterPro" id="IPR037883">
    <property type="entry name" value="Knr4/Smi1-like_sf"/>
</dbReference>
<dbReference type="Gene3D" id="3.40.1580.10">
    <property type="entry name" value="SMI1/KNR4-like"/>
    <property type="match status" value="1"/>
</dbReference>
<feature type="domain" description="Knr4/Smi1-like" evidence="1">
    <location>
        <begin position="35"/>
        <end position="153"/>
    </location>
</feature>
<evidence type="ECO:0000313" key="3">
    <source>
        <dbReference type="Proteomes" id="UP001430679"/>
    </source>
</evidence>
<name>A0ABS8MA44_9FLAO</name>
<dbReference type="SMART" id="SM00860">
    <property type="entry name" value="SMI1_KNR4"/>
    <property type="match status" value="1"/>
</dbReference>
<accession>A0ABS8MA44</accession>
<dbReference type="RefSeq" id="WP_230033818.1">
    <property type="nucleotide sequence ID" value="NZ_JAJJMM010000001.1"/>
</dbReference>
<dbReference type="EMBL" id="JAJJMM010000001">
    <property type="protein sequence ID" value="MCC9062304.1"/>
    <property type="molecule type" value="Genomic_DNA"/>
</dbReference>
<sequence length="164" mass="19397">MNKNLLISISEKAIKYEDFNFTSEQIENNWLGTVPATEKQINDAENKLGIKLPEDYIEFIRITNGFSAPNDIEPSFENIENIDFLKNIDDFVIEAYAYLPELENAIQIAGISEEQYFLLLPPKSKDEEWKYWKFANWYPGEHPYENLKEYFEDVLRFIIDQHKS</sequence>
<evidence type="ECO:0000313" key="2">
    <source>
        <dbReference type="EMBL" id="MCC9062304.1"/>
    </source>
</evidence>
<organism evidence="2 3">
    <name type="scientific">Flavobacterium piscisymbiosum</name>
    <dbReference type="NCBI Taxonomy" id="2893753"/>
    <lineage>
        <taxon>Bacteria</taxon>
        <taxon>Pseudomonadati</taxon>
        <taxon>Bacteroidota</taxon>
        <taxon>Flavobacteriia</taxon>
        <taxon>Flavobacteriales</taxon>
        <taxon>Flavobacteriaceae</taxon>
        <taxon>Flavobacterium</taxon>
    </lineage>
</organism>
<gene>
    <name evidence="2" type="ORF">LNP81_04800</name>
</gene>
<dbReference type="InterPro" id="IPR018958">
    <property type="entry name" value="Knr4/Smi1-like_dom"/>
</dbReference>
<comment type="caution">
    <text evidence="2">The sequence shown here is derived from an EMBL/GenBank/DDBJ whole genome shotgun (WGS) entry which is preliminary data.</text>
</comment>
<dbReference type="Pfam" id="PF09346">
    <property type="entry name" value="SMI1_KNR4"/>
    <property type="match status" value="1"/>
</dbReference>
<evidence type="ECO:0000259" key="1">
    <source>
        <dbReference type="SMART" id="SM00860"/>
    </source>
</evidence>
<protein>
    <submittedName>
        <fullName evidence="2">SMI1/KNR4 family protein</fullName>
    </submittedName>
</protein>
<proteinExistence type="predicted"/>
<keyword evidence="3" id="KW-1185">Reference proteome</keyword>
<dbReference type="SUPFAM" id="SSF160631">
    <property type="entry name" value="SMI1/KNR4-like"/>
    <property type="match status" value="1"/>
</dbReference>
<dbReference type="Proteomes" id="UP001430679">
    <property type="component" value="Unassembled WGS sequence"/>
</dbReference>
<reference evidence="2" key="1">
    <citation type="submission" date="2021-11" db="EMBL/GenBank/DDBJ databases">
        <title>Description of novel Flavobacterium species.</title>
        <authorList>
            <person name="Saticioglu I.B."/>
            <person name="Ay H."/>
            <person name="Altun S."/>
            <person name="Duman M."/>
        </authorList>
    </citation>
    <scope>NUCLEOTIDE SEQUENCE</scope>
    <source>
        <strain evidence="2">F-30</strain>
    </source>
</reference>